<feature type="compositionally biased region" description="Polar residues" evidence="7">
    <location>
        <begin position="16"/>
        <end position="32"/>
    </location>
</feature>
<feature type="domain" description="Netrin receptor UNC5A-D-like N-terminal" evidence="8">
    <location>
        <begin position="176"/>
        <end position="235"/>
    </location>
</feature>
<name>A0AA47P1U7_MERPO</name>
<feature type="region of interest" description="Disordered" evidence="7">
    <location>
        <begin position="233"/>
        <end position="253"/>
    </location>
</feature>
<evidence type="ECO:0000256" key="3">
    <source>
        <dbReference type="ARBA" id="ARBA00023157"/>
    </source>
</evidence>
<dbReference type="InterPro" id="IPR036179">
    <property type="entry name" value="Ig-like_dom_sf"/>
</dbReference>
<gene>
    <name evidence="9" type="primary">Unc5a</name>
    <name evidence="9" type="ORF">N1851_013233</name>
</gene>
<evidence type="ECO:0000256" key="2">
    <source>
        <dbReference type="ARBA" id="ARBA00023136"/>
    </source>
</evidence>
<proteinExistence type="predicted"/>
<keyword evidence="2" id="KW-0472">Membrane</keyword>
<evidence type="ECO:0000256" key="6">
    <source>
        <dbReference type="ARBA" id="ARBA00023319"/>
    </source>
</evidence>
<evidence type="ECO:0000256" key="5">
    <source>
        <dbReference type="ARBA" id="ARBA00023180"/>
    </source>
</evidence>
<keyword evidence="10" id="KW-1185">Reference proteome</keyword>
<keyword evidence="5" id="KW-0325">Glycoprotein</keyword>
<feature type="region of interest" description="Disordered" evidence="7">
    <location>
        <begin position="16"/>
        <end position="47"/>
    </location>
</feature>
<dbReference type="AlphaFoldDB" id="A0AA47P1U7"/>
<comment type="subcellular location">
    <subcellularLocation>
        <location evidence="1">Membrane</location>
        <topology evidence="1">Single-pass type I membrane protein</topology>
    </subcellularLocation>
</comment>
<sequence length="253" mass="28104">MDLVWDWNERVESRVTQRLRTSGAGQMEQPPTSKRRPQLTRDCGGSQVDGGIVMEAETVLADDLTTGEHAVVLFAARLWPVLPSQPRLAAASPVRRMPDSSIKQGWMIPAHRLPPPMKSNSDRRTAPLAEAVNQTAGLFSDSPVFPEGHRLKEVLNPYVNRSEHAATATLPATFTDLLPHFLVEPEDEYIVKNKPVTLTCRSTPATQIYFKCNGEWVHQDDHQIERTVDPATGVVGSRSAARRPTPVPNSIRY</sequence>
<reference evidence="9" key="1">
    <citation type="journal article" date="2023" name="Front. Mar. Sci.">
        <title>A new Merluccius polli reference genome to investigate the effects of global change in West African waters.</title>
        <authorList>
            <person name="Mateo J.L."/>
            <person name="Blanco-Fernandez C."/>
            <person name="Garcia-Vazquez E."/>
            <person name="Machado-Schiaffino G."/>
        </authorList>
    </citation>
    <scope>NUCLEOTIDE SEQUENCE</scope>
    <source>
        <strain evidence="9">C29</strain>
        <tissue evidence="9">Fin</tissue>
    </source>
</reference>
<organism evidence="9 10">
    <name type="scientific">Merluccius polli</name>
    <name type="common">Benguela hake</name>
    <name type="synonym">Merluccius cadenati</name>
    <dbReference type="NCBI Taxonomy" id="89951"/>
    <lineage>
        <taxon>Eukaryota</taxon>
        <taxon>Metazoa</taxon>
        <taxon>Chordata</taxon>
        <taxon>Craniata</taxon>
        <taxon>Vertebrata</taxon>
        <taxon>Euteleostomi</taxon>
        <taxon>Actinopterygii</taxon>
        <taxon>Neopterygii</taxon>
        <taxon>Teleostei</taxon>
        <taxon>Neoteleostei</taxon>
        <taxon>Acanthomorphata</taxon>
        <taxon>Zeiogadaria</taxon>
        <taxon>Gadariae</taxon>
        <taxon>Gadiformes</taxon>
        <taxon>Gadoidei</taxon>
        <taxon>Merlucciidae</taxon>
        <taxon>Merluccius</taxon>
    </lineage>
</organism>
<evidence type="ECO:0000313" key="9">
    <source>
        <dbReference type="EMBL" id="KAK0147346.1"/>
    </source>
</evidence>
<evidence type="ECO:0000256" key="7">
    <source>
        <dbReference type="SAM" id="MobiDB-lite"/>
    </source>
</evidence>
<accession>A0AA47P1U7</accession>
<dbReference type="InterPro" id="IPR013783">
    <property type="entry name" value="Ig-like_fold"/>
</dbReference>
<evidence type="ECO:0000256" key="4">
    <source>
        <dbReference type="ARBA" id="ARBA00023170"/>
    </source>
</evidence>
<comment type="caution">
    <text evidence="9">The sequence shown here is derived from an EMBL/GenBank/DDBJ whole genome shotgun (WGS) entry which is preliminary data.</text>
</comment>
<dbReference type="InterPro" id="IPR057755">
    <property type="entry name" value="UNC5A-D-like_N"/>
</dbReference>
<keyword evidence="4 9" id="KW-0675">Receptor</keyword>
<keyword evidence="6" id="KW-0393">Immunoglobulin domain</keyword>
<dbReference type="Proteomes" id="UP001174136">
    <property type="component" value="Unassembled WGS sequence"/>
</dbReference>
<dbReference type="Pfam" id="PF25609">
    <property type="entry name" value="Unc5_NetrinR_N"/>
    <property type="match status" value="1"/>
</dbReference>
<protein>
    <submittedName>
        <fullName evidence="9">Netrin receptor UNC5A</fullName>
    </submittedName>
</protein>
<evidence type="ECO:0000259" key="8">
    <source>
        <dbReference type="Pfam" id="PF25609"/>
    </source>
</evidence>
<evidence type="ECO:0000256" key="1">
    <source>
        <dbReference type="ARBA" id="ARBA00004479"/>
    </source>
</evidence>
<evidence type="ECO:0000313" key="10">
    <source>
        <dbReference type="Proteomes" id="UP001174136"/>
    </source>
</evidence>
<dbReference type="EMBL" id="JAOPHQ010002312">
    <property type="protein sequence ID" value="KAK0147346.1"/>
    <property type="molecule type" value="Genomic_DNA"/>
</dbReference>
<dbReference type="Gene3D" id="2.60.40.10">
    <property type="entry name" value="Immunoglobulins"/>
    <property type="match status" value="1"/>
</dbReference>
<keyword evidence="3" id="KW-1015">Disulfide bond</keyword>
<dbReference type="SUPFAM" id="SSF48726">
    <property type="entry name" value="Immunoglobulin"/>
    <property type="match status" value="1"/>
</dbReference>